<feature type="region of interest" description="Disordered" evidence="2">
    <location>
        <begin position="557"/>
        <end position="643"/>
    </location>
</feature>
<feature type="region of interest" description="Disordered" evidence="2">
    <location>
        <begin position="197"/>
        <end position="278"/>
    </location>
</feature>
<dbReference type="GeneID" id="66101588"/>
<feature type="compositionally biased region" description="Basic and acidic residues" evidence="2">
    <location>
        <begin position="587"/>
        <end position="598"/>
    </location>
</feature>
<gene>
    <name evidence="3" type="ORF">BT62DRAFT_1077355</name>
</gene>
<feature type="compositionally biased region" description="Polar residues" evidence="2">
    <location>
        <begin position="199"/>
        <end position="208"/>
    </location>
</feature>
<feature type="region of interest" description="Disordered" evidence="2">
    <location>
        <begin position="1"/>
        <end position="57"/>
    </location>
</feature>
<keyword evidence="4" id="KW-1185">Reference proteome</keyword>
<protein>
    <submittedName>
        <fullName evidence="3">Uncharacterized protein</fullName>
    </submittedName>
</protein>
<accession>A0A9P8ASS4</accession>
<feature type="compositionally biased region" description="Pro residues" evidence="2">
    <location>
        <begin position="512"/>
        <end position="523"/>
    </location>
</feature>
<feature type="compositionally biased region" description="Low complexity" evidence="2">
    <location>
        <begin position="606"/>
        <end position="622"/>
    </location>
</feature>
<organism evidence="3 4">
    <name type="scientific">Guyanagaster necrorhizus</name>
    <dbReference type="NCBI Taxonomy" id="856835"/>
    <lineage>
        <taxon>Eukaryota</taxon>
        <taxon>Fungi</taxon>
        <taxon>Dikarya</taxon>
        <taxon>Basidiomycota</taxon>
        <taxon>Agaricomycotina</taxon>
        <taxon>Agaricomycetes</taxon>
        <taxon>Agaricomycetidae</taxon>
        <taxon>Agaricales</taxon>
        <taxon>Marasmiineae</taxon>
        <taxon>Physalacriaceae</taxon>
        <taxon>Guyanagaster</taxon>
    </lineage>
</organism>
<keyword evidence="1" id="KW-0175">Coiled coil</keyword>
<dbReference type="RefSeq" id="XP_043038662.1">
    <property type="nucleotide sequence ID" value="XM_043179294.1"/>
</dbReference>
<evidence type="ECO:0000256" key="1">
    <source>
        <dbReference type="SAM" id="Coils"/>
    </source>
</evidence>
<evidence type="ECO:0000256" key="2">
    <source>
        <dbReference type="SAM" id="MobiDB-lite"/>
    </source>
</evidence>
<dbReference type="AlphaFoldDB" id="A0A9P8ASS4"/>
<evidence type="ECO:0000313" key="3">
    <source>
        <dbReference type="EMBL" id="KAG7445162.1"/>
    </source>
</evidence>
<feature type="compositionally biased region" description="Low complexity" evidence="2">
    <location>
        <begin position="225"/>
        <end position="236"/>
    </location>
</feature>
<name>A0A9P8ASS4_9AGAR</name>
<sequence>MTESDVAVNLSPRSSFRTSRPMGPRTRQPSSSIASLALDSSQTQSSDLAQSRGPAHTSYSITTTAYNLSSGPSSPVASIGGSPLRIEKIMLPVISERASQDDAENGAELDSASILSTDTAALPEATHSSPHKLTPPSVSPLTPLSPAFTSIPIATPPPPMSPLLLPAFTVEPSAPISYTSSPPPLLSLSPPPPTIVMPESSSPTSDCSQRVFHPPPPPHVITQEPLLSISSTSRPSLTPPPFSSDVAPLSIQRTSNRSPSPISKPIARNPTLPPPPKVNFDSEAVKWKGLPLEAALWTFDSAELQNIVSRAIRSSAQESFIRLVSIDILDKALPTELERLDALKAVTQSKYRFNMHRRTMLLQALLSFSGAGSGKEKDGGTGLVGTVASQLSDISAECDSLAEQLVRITDQIGQIRRLVDVHWGSALAITLRKLNGSYGKRTKDLLDARARITQLEAELDDSWKEAEKLARELDELEDDHDIDFEEDTGVIRRAQIVSLPRSPPVTVMTIPPLSPTPSPPAPKTPTSSSSPVFPLSPPLVFSPKPLPAKAIPEDVIPEETAEEAQVETVNKGDDRASIRSAKSARTRVADHSRVEKVSAARRRSLRASMGSLRLPRSFSLRSNKSSHPPPPLPTMPKECSPVPVSPLPPSIPNALPVPFPDTTPTRRTSIEDIEIVARDPEEIRHATTDDMCIMPLRDNEDDHASRKKLARRSIDNVTLAGASIYRQDSRSGSSIPSIWLNADTPQTPAERVESLMTAHPESQKGSSYMKLKSLTKRYSLPFPTVIARTFSGKSSQSG</sequence>
<feature type="region of interest" description="Disordered" evidence="2">
    <location>
        <begin position="505"/>
        <end position="536"/>
    </location>
</feature>
<feature type="compositionally biased region" description="Low complexity" evidence="2">
    <location>
        <begin position="524"/>
        <end position="536"/>
    </location>
</feature>
<proteinExistence type="predicted"/>
<dbReference type="EMBL" id="MU250538">
    <property type="protein sequence ID" value="KAG7445162.1"/>
    <property type="molecule type" value="Genomic_DNA"/>
</dbReference>
<feature type="compositionally biased region" description="Polar residues" evidence="2">
    <location>
        <begin position="251"/>
        <end position="261"/>
    </location>
</feature>
<dbReference type="Proteomes" id="UP000812287">
    <property type="component" value="Unassembled WGS sequence"/>
</dbReference>
<reference evidence="3" key="1">
    <citation type="submission" date="2020-11" db="EMBL/GenBank/DDBJ databases">
        <title>Adaptations for nitrogen fixation in a non-lichenized fungal sporocarp promotes dispersal by wood-feeding termites.</title>
        <authorList>
            <consortium name="DOE Joint Genome Institute"/>
            <person name="Koch R.A."/>
            <person name="Yoon G."/>
            <person name="Arayal U."/>
            <person name="Lail K."/>
            <person name="Amirebrahimi M."/>
            <person name="Labutti K."/>
            <person name="Lipzen A."/>
            <person name="Riley R."/>
            <person name="Barry K."/>
            <person name="Henrissat B."/>
            <person name="Grigoriev I.V."/>
            <person name="Herr J.R."/>
            <person name="Aime M.C."/>
        </authorList>
    </citation>
    <scope>NUCLEOTIDE SEQUENCE</scope>
    <source>
        <strain evidence="3">MCA 3950</strain>
    </source>
</reference>
<evidence type="ECO:0000313" key="4">
    <source>
        <dbReference type="Proteomes" id="UP000812287"/>
    </source>
</evidence>
<feature type="compositionally biased region" description="Low complexity" evidence="2">
    <location>
        <begin position="30"/>
        <end position="41"/>
    </location>
</feature>
<feature type="coiled-coil region" evidence="1">
    <location>
        <begin position="452"/>
        <end position="486"/>
    </location>
</feature>
<dbReference type="OrthoDB" id="3271284at2759"/>
<comment type="caution">
    <text evidence="3">The sequence shown here is derived from an EMBL/GenBank/DDBJ whole genome shotgun (WGS) entry which is preliminary data.</text>
</comment>